<dbReference type="Proteomes" id="UP000075230">
    <property type="component" value="Unassembled WGS sequence"/>
</dbReference>
<organism evidence="4 5">
    <name type="scientific">Aspergillus kawachii</name>
    <name type="common">White koji mold</name>
    <name type="synonym">Aspergillus awamori var. kawachi</name>
    <dbReference type="NCBI Taxonomy" id="1069201"/>
    <lineage>
        <taxon>Eukaryota</taxon>
        <taxon>Fungi</taxon>
        <taxon>Dikarya</taxon>
        <taxon>Ascomycota</taxon>
        <taxon>Pezizomycotina</taxon>
        <taxon>Eurotiomycetes</taxon>
        <taxon>Eurotiomycetidae</taxon>
        <taxon>Eurotiales</taxon>
        <taxon>Aspergillaceae</taxon>
        <taxon>Aspergillus</taxon>
        <taxon>Aspergillus subgen. Circumdati</taxon>
    </lineage>
</organism>
<sequence length="100" mass="10420">MHQAFTTLSILAVASLADAAAIEARSQSSTPLTLNPSSTTTGVDWFQTTPESYQGTTATGVAPFLAETNPAPFGQKTLSPNDPLETSEPIKGAAGRNIFH</sequence>
<dbReference type="EMBL" id="AP024427">
    <property type="protein sequence ID" value="BCR98107.1"/>
    <property type="molecule type" value="Genomic_DNA"/>
</dbReference>
<dbReference type="OrthoDB" id="10574506at2759"/>
<feature type="compositionally biased region" description="Low complexity" evidence="1">
    <location>
        <begin position="25"/>
        <end position="41"/>
    </location>
</feature>
<dbReference type="RefSeq" id="XP_041541873.1">
    <property type="nucleotide sequence ID" value="XM_041688050.1"/>
</dbReference>
<evidence type="ECO:0000313" key="5">
    <source>
        <dbReference type="Proteomes" id="UP000075230"/>
    </source>
</evidence>
<evidence type="ECO:0000313" key="6">
    <source>
        <dbReference type="Proteomes" id="UP000661280"/>
    </source>
</evidence>
<evidence type="ECO:0000313" key="3">
    <source>
        <dbReference type="EMBL" id="BCR98107.1"/>
    </source>
</evidence>
<evidence type="ECO:0000256" key="2">
    <source>
        <dbReference type="SAM" id="SignalP"/>
    </source>
</evidence>
<reference evidence="4 5" key="1">
    <citation type="journal article" date="2016" name="DNA Res.">
        <title>Genome sequence of Aspergillus luchuensis NBRC 4314.</title>
        <authorList>
            <person name="Yamada O."/>
            <person name="Machida M."/>
            <person name="Hosoyama A."/>
            <person name="Goto M."/>
            <person name="Takahashi T."/>
            <person name="Futagami T."/>
            <person name="Yamagata Y."/>
            <person name="Takeuchi M."/>
            <person name="Kobayashi T."/>
            <person name="Koike H."/>
            <person name="Abe K."/>
            <person name="Asai K."/>
            <person name="Arita M."/>
            <person name="Fujita N."/>
            <person name="Fukuda K."/>
            <person name="Higa K."/>
            <person name="Horikawa H."/>
            <person name="Ishikawa T."/>
            <person name="Jinno K."/>
            <person name="Kato Y."/>
            <person name="Kirimura K."/>
            <person name="Mizutani O."/>
            <person name="Nakasone K."/>
            <person name="Sano M."/>
            <person name="Shiraishi Y."/>
            <person name="Tsukahara M."/>
            <person name="Gomi K."/>
        </authorList>
    </citation>
    <scope>NUCLEOTIDE SEQUENCE [LARGE SCALE GENOMIC DNA]</scope>
    <source>
        <strain evidence="4 5">RIB 2604</strain>
    </source>
</reference>
<keyword evidence="6" id="KW-1185">Reference proteome</keyword>
<reference evidence="3" key="3">
    <citation type="submission" date="2021-01" db="EMBL/GenBank/DDBJ databases">
        <authorList>
            <consortium name="Aspergillus luchuensis mut. kawachii IFO 4304 genome sequencing consortium"/>
            <person name="Kazuki M."/>
            <person name="Futagami T."/>
        </authorList>
    </citation>
    <scope>NUCLEOTIDE SEQUENCE</scope>
    <source>
        <strain evidence="3">IFO 4308</strain>
    </source>
</reference>
<feature type="compositionally biased region" description="Polar residues" evidence="1">
    <location>
        <begin position="46"/>
        <end position="59"/>
    </location>
</feature>
<keyword evidence="2" id="KW-0732">Signal</keyword>
<feature type="signal peptide" evidence="2">
    <location>
        <begin position="1"/>
        <end position="19"/>
    </location>
</feature>
<dbReference type="Proteomes" id="UP000661280">
    <property type="component" value="Chromosome 3"/>
</dbReference>
<dbReference type="KEGG" id="aluc:AKAW2_31426A"/>
<reference evidence="5" key="2">
    <citation type="submission" date="2016-02" db="EMBL/GenBank/DDBJ databases">
        <title>Genome sequencing of Aspergillus luchuensis NBRC 4314.</title>
        <authorList>
            <person name="Yamada O."/>
        </authorList>
    </citation>
    <scope>NUCLEOTIDE SEQUENCE [LARGE SCALE GENOMIC DNA]</scope>
    <source>
        <strain evidence="5">RIB 2604</strain>
    </source>
</reference>
<name>A0A146F5Y0_ASPKA</name>
<gene>
    <name evidence="3" type="ORF">AKAW2_31426A</name>
    <name evidence="4" type="ORF">RIB2604_01001400</name>
</gene>
<feature type="chain" id="PRO_5042682373" evidence="2">
    <location>
        <begin position="20"/>
        <end position="100"/>
    </location>
</feature>
<feature type="region of interest" description="Disordered" evidence="1">
    <location>
        <begin position="25"/>
        <end position="100"/>
    </location>
</feature>
<dbReference type="GeneID" id="64959432"/>
<accession>A0A146F5Y0</accession>
<dbReference type="VEuPathDB" id="FungiDB:ASPFODRAFT_209421"/>
<dbReference type="AlphaFoldDB" id="A0A146F5Y0"/>
<evidence type="ECO:0000256" key="1">
    <source>
        <dbReference type="SAM" id="MobiDB-lite"/>
    </source>
</evidence>
<evidence type="ECO:0000313" key="4">
    <source>
        <dbReference type="EMBL" id="GAT21252.1"/>
    </source>
</evidence>
<dbReference type="EMBL" id="BCWF01000010">
    <property type="protein sequence ID" value="GAT21252.1"/>
    <property type="molecule type" value="Genomic_DNA"/>
</dbReference>
<proteinExistence type="predicted"/>
<reference evidence="3" key="4">
    <citation type="submission" date="2021-02" db="EMBL/GenBank/DDBJ databases">
        <title>Aspergillus luchuensis mut. kawachii IFO 4304 genome sequence.</title>
        <authorList>
            <person name="Mori K."/>
            <person name="Kadooka C."/>
            <person name="Goto M."/>
            <person name="Futagami T."/>
        </authorList>
    </citation>
    <scope>NUCLEOTIDE SEQUENCE</scope>
    <source>
        <strain evidence="3">IFO 4308</strain>
    </source>
</reference>
<protein>
    <submittedName>
        <fullName evidence="4">Uncharacterized protein</fullName>
    </submittedName>
</protein>